<dbReference type="SUPFAM" id="SSF53448">
    <property type="entry name" value="Nucleotide-diphospho-sugar transferases"/>
    <property type="match status" value="1"/>
</dbReference>
<protein>
    <submittedName>
        <fullName evidence="2">Nucleotidyltransferase</fullName>
    </submittedName>
</protein>
<dbReference type="AlphaFoldDB" id="A0A9X5H4K5"/>
<dbReference type="Gene3D" id="3.10.580.10">
    <property type="entry name" value="CBS-domain"/>
    <property type="match status" value="1"/>
</dbReference>
<evidence type="ECO:0000313" key="2">
    <source>
        <dbReference type="EMBL" id="NDO68842.1"/>
    </source>
</evidence>
<gene>
    <name evidence="2" type="ORF">FMM80_09170</name>
</gene>
<organism evidence="2 3">
    <name type="scientific">Schaedlerella arabinosiphila</name>
    <dbReference type="NCBI Taxonomy" id="2044587"/>
    <lineage>
        <taxon>Bacteria</taxon>
        <taxon>Bacillati</taxon>
        <taxon>Bacillota</taxon>
        <taxon>Clostridia</taxon>
        <taxon>Lachnospirales</taxon>
        <taxon>Lachnospiraceae</taxon>
        <taxon>Schaedlerella</taxon>
    </lineage>
</organism>
<dbReference type="InterPro" id="IPR029044">
    <property type="entry name" value="Nucleotide-diphossugar_trans"/>
</dbReference>
<dbReference type="OrthoDB" id="9801899at2"/>
<feature type="domain" description="Nucleotidyl transferase" evidence="1">
    <location>
        <begin position="131"/>
        <end position="351"/>
    </location>
</feature>
<dbReference type="InterPro" id="IPR050486">
    <property type="entry name" value="Mannose-1P_guanyltransferase"/>
</dbReference>
<name>A0A9X5H4K5_9FIRM</name>
<dbReference type="Gene3D" id="3.90.550.10">
    <property type="entry name" value="Spore Coat Polysaccharide Biosynthesis Protein SpsA, Chain A"/>
    <property type="match status" value="1"/>
</dbReference>
<dbReference type="InterPro" id="IPR046342">
    <property type="entry name" value="CBS_dom_sf"/>
</dbReference>
<dbReference type="Pfam" id="PF00483">
    <property type="entry name" value="NTP_transferase"/>
    <property type="match status" value="1"/>
</dbReference>
<dbReference type="PANTHER" id="PTHR22572">
    <property type="entry name" value="SUGAR-1-PHOSPHATE GUANYL TRANSFERASE"/>
    <property type="match status" value="1"/>
</dbReference>
<dbReference type="EMBL" id="VIRB01000059">
    <property type="protein sequence ID" value="NDO68842.1"/>
    <property type="molecule type" value="Genomic_DNA"/>
</dbReference>
<proteinExistence type="predicted"/>
<dbReference type="InterPro" id="IPR005835">
    <property type="entry name" value="NTP_transferase_dom"/>
</dbReference>
<comment type="caution">
    <text evidence="2">The sequence shown here is derived from an EMBL/GenBank/DDBJ whole genome shotgun (WGS) entry which is preliminary data.</text>
</comment>
<sequence>MDSDEIKKYTGSKDLTLVESMQKIDLNSAGLIYIVDECNRILGTLTDGDIRRWIIKTGGLQGTAEQIMNKNPKVVYQKEAYLVEKILKEAQVSSVPIVNTHRQIINIVFQNNNILKKEIPASSFFVKIPIIVMAGGKGTRLYPYTKILPKPLIPIGDVPILERILDRFYQYGSEEFFLTVNYKKEMIKSYFSDLKPLYKIHYIEESVPLGTAGSIRLIKQTFDMPVMITNCDILIEADFKKVIDFHMESGNDMTIVSSLKNTPIPYGVLHTKEQGIITSMEEKPQLSYFINTGMYIVNPEFLEWIPENRVFHMIDLAEKMIKNNKKVGMYPISENSFLDMGEFEEMKKMEKRINSGNY</sequence>
<dbReference type="Proteomes" id="UP000474104">
    <property type="component" value="Unassembled WGS sequence"/>
</dbReference>
<reference evidence="2 3" key="1">
    <citation type="submission" date="2019-07" db="EMBL/GenBank/DDBJ databases">
        <title>Draft genome sequences of 15 bacterial species constituting the stable defined intestinal microbiota of the GM15 gnotobiotic mouse model.</title>
        <authorList>
            <person name="Elie C."/>
            <person name="Mathieu A."/>
            <person name="Saliou A."/>
            <person name="Darnaud M."/>
            <person name="Leulier F."/>
            <person name="Tamellini A."/>
        </authorList>
    </citation>
    <scope>NUCLEOTIDE SEQUENCE [LARGE SCALE GENOMIC DNA]</scope>
    <source>
        <strain evidence="3">ASF 502</strain>
    </source>
</reference>
<dbReference type="CDD" id="cd06426">
    <property type="entry name" value="NTP_transferase_like_2"/>
    <property type="match status" value="1"/>
</dbReference>
<dbReference type="SUPFAM" id="SSF54631">
    <property type="entry name" value="CBS-domain pair"/>
    <property type="match status" value="1"/>
</dbReference>
<evidence type="ECO:0000259" key="1">
    <source>
        <dbReference type="Pfam" id="PF00483"/>
    </source>
</evidence>
<evidence type="ECO:0000313" key="3">
    <source>
        <dbReference type="Proteomes" id="UP000474104"/>
    </source>
</evidence>
<accession>A0A9X5H4K5</accession>